<dbReference type="EMBL" id="FN653067">
    <property type="protein sequence ID" value="CBY10808.1"/>
    <property type="molecule type" value="Genomic_DNA"/>
</dbReference>
<evidence type="ECO:0000256" key="5">
    <source>
        <dbReference type="ARBA" id="ARBA00026121"/>
    </source>
</evidence>
<dbReference type="OrthoDB" id="1700726at2759"/>
<dbReference type="Pfam" id="PF00501">
    <property type="entry name" value="AMP-binding"/>
    <property type="match status" value="1"/>
</dbReference>
<dbReference type="AlphaFoldDB" id="E4XL47"/>
<gene>
    <name evidence="7" type="ORF">GSOID_T00014419001</name>
</gene>
<keyword evidence="1" id="KW-0436">Ligase</keyword>
<dbReference type="Gene3D" id="3.40.50.12780">
    <property type="entry name" value="N-terminal domain of ligase-like"/>
    <property type="match status" value="1"/>
</dbReference>
<evidence type="ECO:0000259" key="6">
    <source>
        <dbReference type="Pfam" id="PF00501"/>
    </source>
</evidence>
<evidence type="ECO:0000256" key="1">
    <source>
        <dbReference type="ARBA" id="ARBA00022598"/>
    </source>
</evidence>
<dbReference type="InterPro" id="IPR042099">
    <property type="entry name" value="ANL_N_sf"/>
</dbReference>
<feature type="domain" description="AMP-dependent synthetase/ligase" evidence="6">
    <location>
        <begin position="73"/>
        <end position="184"/>
    </location>
</feature>
<keyword evidence="2" id="KW-0547">Nucleotide-binding</keyword>
<keyword evidence="3" id="KW-0443">Lipid metabolism</keyword>
<reference evidence="7" key="1">
    <citation type="journal article" date="2010" name="Science">
        <title>Plasticity of animal genome architecture unmasked by rapid evolution of a pelagic tunicate.</title>
        <authorList>
            <person name="Denoeud F."/>
            <person name="Henriet S."/>
            <person name="Mungpakdee S."/>
            <person name="Aury J.M."/>
            <person name="Da Silva C."/>
            <person name="Brinkmann H."/>
            <person name="Mikhaleva J."/>
            <person name="Olsen L.C."/>
            <person name="Jubin C."/>
            <person name="Canestro C."/>
            <person name="Bouquet J.M."/>
            <person name="Danks G."/>
            <person name="Poulain J."/>
            <person name="Campsteijn C."/>
            <person name="Adamski M."/>
            <person name="Cross I."/>
            <person name="Yadetie F."/>
            <person name="Muffato M."/>
            <person name="Louis A."/>
            <person name="Butcher S."/>
            <person name="Tsagkogeorga G."/>
            <person name="Konrad A."/>
            <person name="Singh S."/>
            <person name="Jensen M.F."/>
            <person name="Cong E.H."/>
            <person name="Eikeseth-Otteraa H."/>
            <person name="Noel B."/>
            <person name="Anthouard V."/>
            <person name="Porcel B.M."/>
            <person name="Kachouri-Lafond R."/>
            <person name="Nishino A."/>
            <person name="Ugolini M."/>
            <person name="Chourrout P."/>
            <person name="Nishida H."/>
            <person name="Aasland R."/>
            <person name="Huzurbazar S."/>
            <person name="Westhof E."/>
            <person name="Delsuc F."/>
            <person name="Lehrach H."/>
            <person name="Reinhardt R."/>
            <person name="Weissenbach J."/>
            <person name="Roy S.W."/>
            <person name="Artiguenave F."/>
            <person name="Postlethwait J.H."/>
            <person name="Manak J.R."/>
            <person name="Thompson E.M."/>
            <person name="Jaillon O."/>
            <person name="Du Pasquier L."/>
            <person name="Boudinot P."/>
            <person name="Liberles D.A."/>
            <person name="Volff J.N."/>
            <person name="Philippe H."/>
            <person name="Lenhard B."/>
            <person name="Roest Crollius H."/>
            <person name="Wincker P."/>
            <person name="Chourrout D."/>
        </authorList>
    </citation>
    <scope>NUCLEOTIDE SEQUENCE [LARGE SCALE GENOMIC DNA]</scope>
</reference>
<dbReference type="EC" id="6.2.1.3" evidence="5"/>
<evidence type="ECO:0000313" key="7">
    <source>
        <dbReference type="EMBL" id="CBY10808.1"/>
    </source>
</evidence>
<dbReference type="GO" id="GO:0005524">
    <property type="term" value="F:ATP binding"/>
    <property type="evidence" value="ECO:0007669"/>
    <property type="project" value="UniProtKB-KW"/>
</dbReference>
<organism evidence="7">
    <name type="scientific">Oikopleura dioica</name>
    <name type="common">Tunicate</name>
    <dbReference type="NCBI Taxonomy" id="34765"/>
    <lineage>
        <taxon>Eukaryota</taxon>
        <taxon>Metazoa</taxon>
        <taxon>Chordata</taxon>
        <taxon>Tunicata</taxon>
        <taxon>Appendicularia</taxon>
        <taxon>Copelata</taxon>
        <taxon>Oikopleuridae</taxon>
        <taxon>Oikopleura</taxon>
    </lineage>
</organism>
<dbReference type="InterPro" id="IPR000873">
    <property type="entry name" value="AMP-dep_synth/lig_dom"/>
</dbReference>
<protein>
    <recommendedName>
        <fullName evidence="5">long-chain-fatty-acid--CoA ligase</fullName>
        <ecNumber evidence="5">6.2.1.3</ecNumber>
    </recommendedName>
</protein>
<evidence type="ECO:0000256" key="3">
    <source>
        <dbReference type="ARBA" id="ARBA00022832"/>
    </source>
</evidence>
<keyword evidence="8" id="KW-1185">Reference proteome</keyword>
<dbReference type="PANTHER" id="PTHR43272:SF33">
    <property type="entry name" value="AMP-BINDING DOMAIN-CONTAINING PROTEIN-RELATED"/>
    <property type="match status" value="1"/>
</dbReference>
<evidence type="ECO:0000256" key="4">
    <source>
        <dbReference type="ARBA" id="ARBA00022840"/>
    </source>
</evidence>
<dbReference type="GO" id="GO:0005783">
    <property type="term" value="C:endoplasmic reticulum"/>
    <property type="evidence" value="ECO:0007669"/>
    <property type="project" value="TreeGrafter"/>
</dbReference>
<dbReference type="GO" id="GO:0004467">
    <property type="term" value="F:long-chain fatty acid-CoA ligase activity"/>
    <property type="evidence" value="ECO:0007669"/>
    <property type="project" value="UniProtKB-EC"/>
</dbReference>
<proteinExistence type="predicted"/>
<keyword evidence="3" id="KW-0276">Fatty acid metabolism</keyword>
<dbReference type="Proteomes" id="UP000001307">
    <property type="component" value="Unassembled WGS sequence"/>
</dbReference>
<sequence length="222" mass="25058">MESRNRKLDHVDSQQSYEADPDTFARHNILCESNGLWKLPDDFPKTILECFELGKQAAGEQGIICGTPSEDLKSYTTRTYGEFAATAQYLANSLKKHSLVSGKSKIAIYSSNSYEYDVAIIGGYYQNICNVSLYDTFGEEAVKYILEHIEAEICFVQNQKKLDLILKTKPAHLKIIVVFQKFKKIESDYKIISFDDFIAIGKDSSFDNVLPTSSDIATTFAR</sequence>
<name>E4XL47_OIKDI</name>
<dbReference type="SUPFAM" id="SSF56801">
    <property type="entry name" value="Acetyl-CoA synthetase-like"/>
    <property type="match status" value="1"/>
</dbReference>
<accession>E4XL47</accession>
<dbReference type="InParanoid" id="E4XL47"/>
<dbReference type="GO" id="GO:0016020">
    <property type="term" value="C:membrane"/>
    <property type="evidence" value="ECO:0007669"/>
    <property type="project" value="TreeGrafter"/>
</dbReference>
<dbReference type="PANTHER" id="PTHR43272">
    <property type="entry name" value="LONG-CHAIN-FATTY-ACID--COA LIGASE"/>
    <property type="match status" value="1"/>
</dbReference>
<keyword evidence="4" id="KW-0067">ATP-binding</keyword>
<evidence type="ECO:0000256" key="2">
    <source>
        <dbReference type="ARBA" id="ARBA00022741"/>
    </source>
</evidence>
<evidence type="ECO:0000313" key="8">
    <source>
        <dbReference type="Proteomes" id="UP000001307"/>
    </source>
</evidence>